<dbReference type="GO" id="GO:0016779">
    <property type="term" value="F:nucleotidyltransferase activity"/>
    <property type="evidence" value="ECO:0007669"/>
    <property type="project" value="InterPro"/>
</dbReference>
<dbReference type="Gene3D" id="3.30.460.10">
    <property type="entry name" value="Beta Polymerase, domain 2"/>
    <property type="match status" value="1"/>
</dbReference>
<dbReference type="EMBL" id="DTBD01000083">
    <property type="protein sequence ID" value="HGQ65264.1"/>
    <property type="molecule type" value="Genomic_DNA"/>
</dbReference>
<reference evidence="3" key="1">
    <citation type="journal article" date="2020" name="mSystems">
        <title>Genome- and Community-Level Interaction Insights into Carbon Utilization and Element Cycling Functions of Hydrothermarchaeota in Hydrothermal Sediment.</title>
        <authorList>
            <person name="Zhou Z."/>
            <person name="Liu Y."/>
            <person name="Xu W."/>
            <person name="Pan J."/>
            <person name="Luo Z.H."/>
            <person name="Li M."/>
        </authorList>
    </citation>
    <scope>NUCLEOTIDE SEQUENCE [LARGE SCALE GENOMIC DNA]</scope>
    <source>
        <strain evidence="3">SpSt-637</strain>
        <strain evidence="2">SpSt-667</strain>
    </source>
</reference>
<dbReference type="AlphaFoldDB" id="A0A7C4JKK0"/>
<dbReference type="CDD" id="cd05403">
    <property type="entry name" value="NT_KNTase_like"/>
    <property type="match status" value="1"/>
</dbReference>
<dbReference type="Pfam" id="PF01909">
    <property type="entry name" value="NTP_transf_2"/>
    <property type="match status" value="1"/>
</dbReference>
<dbReference type="SUPFAM" id="SSF81301">
    <property type="entry name" value="Nucleotidyltransferase"/>
    <property type="match status" value="1"/>
</dbReference>
<sequence>MSKEFEAYIIYAKELERFFRNLQSILSSVKRDIEKVEPRSKVYLFGSVARGWYTYASDVDILVVLENLGCVDVDALKIYIKSKYRGYPIELHIVDKQTFEKWYKRFIKPEELIEIT</sequence>
<dbReference type="InterPro" id="IPR043519">
    <property type="entry name" value="NT_sf"/>
</dbReference>
<evidence type="ECO:0000313" key="2">
    <source>
        <dbReference type="EMBL" id="HGQ36295.1"/>
    </source>
</evidence>
<accession>A0A7C4JKK0</accession>
<dbReference type="InterPro" id="IPR002934">
    <property type="entry name" value="Polymerase_NTP_transf_dom"/>
</dbReference>
<keyword evidence="3" id="KW-0808">Transferase</keyword>
<feature type="domain" description="Polymerase nucleotidyl transferase" evidence="1">
    <location>
        <begin position="29"/>
        <end position="107"/>
    </location>
</feature>
<dbReference type="EMBL" id="DTCK01000040">
    <property type="protein sequence ID" value="HGQ36295.1"/>
    <property type="molecule type" value="Genomic_DNA"/>
</dbReference>
<protein>
    <submittedName>
        <fullName evidence="3">Nucleotidyltransferase domain-containing protein</fullName>
    </submittedName>
</protein>
<name>A0A7C4JKK0_9CREN</name>
<gene>
    <name evidence="3" type="ORF">ENU08_08490</name>
    <name evidence="2" type="ORF">ENU41_06430</name>
</gene>
<comment type="caution">
    <text evidence="3">The sequence shown here is derived from an EMBL/GenBank/DDBJ whole genome shotgun (WGS) entry which is preliminary data.</text>
</comment>
<dbReference type="PANTHER" id="PTHR37030">
    <property type="entry name" value="NUCLEOTIDYLTRANSFERASE"/>
    <property type="match status" value="1"/>
</dbReference>
<evidence type="ECO:0000313" key="3">
    <source>
        <dbReference type="EMBL" id="HGQ65264.1"/>
    </source>
</evidence>
<dbReference type="PANTHER" id="PTHR37030:SF3">
    <property type="entry name" value="POLYMERASE NUCLEOTIDYL TRANSFERASE DOMAIN-CONTAINING PROTEIN"/>
    <property type="match status" value="1"/>
</dbReference>
<proteinExistence type="predicted"/>
<evidence type="ECO:0000259" key="1">
    <source>
        <dbReference type="Pfam" id="PF01909"/>
    </source>
</evidence>
<organism evidence="3">
    <name type="scientific">Ignisphaera aggregans</name>
    <dbReference type="NCBI Taxonomy" id="334771"/>
    <lineage>
        <taxon>Archaea</taxon>
        <taxon>Thermoproteota</taxon>
        <taxon>Thermoprotei</taxon>
        <taxon>Desulfurococcales</taxon>
        <taxon>Desulfurococcaceae</taxon>
        <taxon>Ignisphaera</taxon>
    </lineage>
</organism>